<evidence type="ECO:0000256" key="10">
    <source>
        <dbReference type="HAMAP-Rule" id="MF_00185"/>
    </source>
</evidence>
<dbReference type="InterPro" id="IPR039657">
    <property type="entry name" value="Dimethylallyltransferase"/>
</dbReference>
<feature type="region of interest" description="Interaction with substrate tRNA" evidence="10">
    <location>
        <begin position="37"/>
        <end position="40"/>
    </location>
</feature>
<feature type="site" description="Interaction with substrate tRNA" evidence="10">
    <location>
        <position position="125"/>
    </location>
</feature>
<dbReference type="Pfam" id="PF01715">
    <property type="entry name" value="IPPT"/>
    <property type="match status" value="1"/>
</dbReference>
<sequence length="308" mass="34374">MSTKLPVITLMGPTASGKTALAIDLHKQYGMEVVSVDSALIYRGMDIGTAKPTPAEQAEAPHALIDICEPTEVYSAADFRKDALAEINAIHQRGNIPLLVGGTMLYFKALVDGIADLPEADAQLREQIKQQAAASSWQALHQQLANFDPNSAARINANDHQRLMRAIEVYRLTGKSLTELNQQPVAKLPFDIHQFAIAPQEKAQLHLLIEKRFKLMLELGFEAEVKALMQRGDLDLSLPSMRSVGYRQMWQYLSGEIEYEEMVFRGIVATRQLAKKQMNWLKSWPSLTWLRSGEATNSKIITQSLSDT</sequence>
<dbReference type="HAMAP" id="MF_00185">
    <property type="entry name" value="IPP_trans"/>
    <property type="match status" value="1"/>
</dbReference>
<comment type="caution">
    <text evidence="10">Lacks conserved residue(s) required for the propagation of feature annotation.</text>
</comment>
<gene>
    <name evidence="10 14" type="primary">miaA</name>
    <name evidence="14" type="ORF">GCM10007414_35980</name>
</gene>
<evidence type="ECO:0000256" key="5">
    <source>
        <dbReference type="ARBA" id="ARBA00022694"/>
    </source>
</evidence>
<evidence type="ECO:0000313" key="14">
    <source>
        <dbReference type="EMBL" id="GGB19392.1"/>
    </source>
</evidence>
<accession>A0ABQ1I668</accession>
<feature type="binding site" evidence="10">
    <location>
        <begin position="14"/>
        <end position="19"/>
    </location>
    <ligand>
        <name>substrate</name>
    </ligand>
</feature>
<keyword evidence="5 10" id="KW-0819">tRNA processing</keyword>
<evidence type="ECO:0000256" key="3">
    <source>
        <dbReference type="ARBA" id="ARBA00005842"/>
    </source>
</evidence>
<feature type="site" description="Interaction with substrate tRNA" evidence="10">
    <location>
        <position position="103"/>
    </location>
</feature>
<evidence type="ECO:0000256" key="9">
    <source>
        <dbReference type="ARBA" id="ARBA00049563"/>
    </source>
</evidence>
<dbReference type="PANTHER" id="PTHR11088:SF60">
    <property type="entry name" value="TRNA DIMETHYLALLYLTRANSFERASE"/>
    <property type="match status" value="1"/>
</dbReference>
<dbReference type="Proteomes" id="UP000651977">
    <property type="component" value="Unassembled WGS sequence"/>
</dbReference>
<dbReference type="EC" id="2.5.1.75" evidence="10"/>
<keyword evidence="4 10" id="KW-0808">Transferase</keyword>
<dbReference type="Gene3D" id="3.40.50.300">
    <property type="entry name" value="P-loop containing nucleotide triphosphate hydrolases"/>
    <property type="match status" value="1"/>
</dbReference>
<evidence type="ECO:0000256" key="2">
    <source>
        <dbReference type="ARBA" id="ARBA00003213"/>
    </source>
</evidence>
<evidence type="ECO:0000256" key="7">
    <source>
        <dbReference type="ARBA" id="ARBA00022840"/>
    </source>
</evidence>
<keyword evidence="6 10" id="KW-0547">Nucleotide-binding</keyword>
<dbReference type="SUPFAM" id="SSF52540">
    <property type="entry name" value="P-loop containing nucleoside triphosphate hydrolases"/>
    <property type="match status" value="1"/>
</dbReference>
<keyword evidence="7 10" id="KW-0067">ATP-binding</keyword>
<dbReference type="EMBL" id="BMDY01000030">
    <property type="protein sequence ID" value="GGB19392.1"/>
    <property type="molecule type" value="Genomic_DNA"/>
</dbReference>
<keyword evidence="15" id="KW-1185">Reference proteome</keyword>
<feature type="region of interest" description="Interaction with substrate tRNA" evidence="10">
    <location>
        <begin position="161"/>
        <end position="165"/>
    </location>
</feature>
<reference evidence="15" key="1">
    <citation type="journal article" date="2019" name="Int. J. Syst. Evol. Microbiol.">
        <title>The Global Catalogue of Microorganisms (GCM) 10K type strain sequencing project: providing services to taxonomists for standard genome sequencing and annotation.</title>
        <authorList>
            <consortium name="The Broad Institute Genomics Platform"/>
            <consortium name="The Broad Institute Genome Sequencing Center for Infectious Disease"/>
            <person name="Wu L."/>
            <person name="Ma J."/>
        </authorList>
    </citation>
    <scope>NUCLEOTIDE SEQUENCE [LARGE SCALE GENOMIC DNA]</scope>
    <source>
        <strain evidence="15">CGMCC 1.10131</strain>
    </source>
</reference>
<dbReference type="InterPro" id="IPR027417">
    <property type="entry name" value="P-loop_NTPase"/>
</dbReference>
<feature type="binding site" evidence="10">
    <location>
        <begin position="12"/>
        <end position="19"/>
    </location>
    <ligand>
        <name>ATP</name>
        <dbReference type="ChEBI" id="CHEBI:30616"/>
    </ligand>
</feature>
<comment type="similarity">
    <text evidence="3 10 13">Belongs to the IPP transferase family.</text>
</comment>
<name>A0ABQ1I668_9ALTE</name>
<dbReference type="InterPro" id="IPR018022">
    <property type="entry name" value="IPT"/>
</dbReference>
<comment type="catalytic activity">
    <reaction evidence="9 10 11">
        <text>adenosine(37) in tRNA + dimethylallyl diphosphate = N(6)-dimethylallyladenosine(37) in tRNA + diphosphate</text>
        <dbReference type="Rhea" id="RHEA:26482"/>
        <dbReference type="Rhea" id="RHEA-COMP:10162"/>
        <dbReference type="Rhea" id="RHEA-COMP:10375"/>
        <dbReference type="ChEBI" id="CHEBI:33019"/>
        <dbReference type="ChEBI" id="CHEBI:57623"/>
        <dbReference type="ChEBI" id="CHEBI:74411"/>
        <dbReference type="ChEBI" id="CHEBI:74415"/>
        <dbReference type="EC" id="2.5.1.75"/>
    </reaction>
</comment>
<comment type="cofactor">
    <cofactor evidence="1 10">
        <name>Mg(2+)</name>
        <dbReference type="ChEBI" id="CHEBI:18420"/>
    </cofactor>
</comment>
<evidence type="ECO:0000256" key="12">
    <source>
        <dbReference type="RuleBase" id="RU003784"/>
    </source>
</evidence>
<dbReference type="NCBIfam" id="TIGR00174">
    <property type="entry name" value="miaA"/>
    <property type="match status" value="1"/>
</dbReference>
<evidence type="ECO:0000256" key="4">
    <source>
        <dbReference type="ARBA" id="ARBA00022679"/>
    </source>
</evidence>
<dbReference type="RefSeq" id="WP_055734018.1">
    <property type="nucleotide sequence ID" value="NZ_BMDY01000030.1"/>
</dbReference>
<dbReference type="Gene3D" id="1.10.20.140">
    <property type="match status" value="1"/>
</dbReference>
<protein>
    <recommendedName>
        <fullName evidence="10">tRNA dimethylallyltransferase</fullName>
        <ecNumber evidence="10">2.5.1.75</ecNumber>
    </recommendedName>
    <alternativeName>
        <fullName evidence="10">Dimethylallyl diphosphate:tRNA dimethylallyltransferase</fullName>
        <shortName evidence="10">DMAPP:tRNA dimethylallyltransferase</shortName>
        <shortName evidence="10">DMATase</shortName>
    </alternativeName>
    <alternativeName>
        <fullName evidence="10">Isopentenyl-diphosphate:tRNA isopentenyltransferase</fullName>
        <shortName evidence="10">IPP transferase</shortName>
        <shortName evidence="10">IPPT</shortName>
        <shortName evidence="10">IPTase</shortName>
    </alternativeName>
</protein>
<comment type="caution">
    <text evidence="14">The sequence shown here is derived from an EMBL/GenBank/DDBJ whole genome shotgun (WGS) entry which is preliminary data.</text>
</comment>
<comment type="function">
    <text evidence="2 10 12">Catalyzes the transfer of a dimethylallyl group onto the adenine at position 37 in tRNAs that read codons beginning with uridine, leading to the formation of N6-(dimethylallyl)adenosine (i(6)A).</text>
</comment>
<evidence type="ECO:0000256" key="6">
    <source>
        <dbReference type="ARBA" id="ARBA00022741"/>
    </source>
</evidence>
<dbReference type="PANTHER" id="PTHR11088">
    <property type="entry name" value="TRNA DIMETHYLALLYLTRANSFERASE"/>
    <property type="match status" value="1"/>
</dbReference>
<comment type="subunit">
    <text evidence="10">Monomer.</text>
</comment>
<keyword evidence="8 10" id="KW-0460">Magnesium</keyword>
<evidence type="ECO:0000256" key="13">
    <source>
        <dbReference type="RuleBase" id="RU003785"/>
    </source>
</evidence>
<evidence type="ECO:0000256" key="8">
    <source>
        <dbReference type="ARBA" id="ARBA00022842"/>
    </source>
</evidence>
<proteinExistence type="inferred from homology"/>
<evidence type="ECO:0000256" key="1">
    <source>
        <dbReference type="ARBA" id="ARBA00001946"/>
    </source>
</evidence>
<evidence type="ECO:0000256" key="11">
    <source>
        <dbReference type="RuleBase" id="RU003783"/>
    </source>
</evidence>
<evidence type="ECO:0000313" key="15">
    <source>
        <dbReference type="Proteomes" id="UP000651977"/>
    </source>
</evidence>
<organism evidence="14 15">
    <name type="scientific">Agarivorans gilvus</name>
    <dbReference type="NCBI Taxonomy" id="680279"/>
    <lineage>
        <taxon>Bacteria</taxon>
        <taxon>Pseudomonadati</taxon>
        <taxon>Pseudomonadota</taxon>
        <taxon>Gammaproteobacteria</taxon>
        <taxon>Alteromonadales</taxon>
        <taxon>Alteromonadaceae</taxon>
        <taxon>Agarivorans</taxon>
    </lineage>
</organism>